<evidence type="ECO:0000256" key="1">
    <source>
        <dbReference type="SAM" id="Coils"/>
    </source>
</evidence>
<name>A0A0B7A7T0_9EUPU</name>
<accession>A0A0B7A7T0</accession>
<evidence type="ECO:0000313" key="3">
    <source>
        <dbReference type="EMBL" id="CEK77014.1"/>
    </source>
</evidence>
<evidence type="ECO:0000256" key="2">
    <source>
        <dbReference type="SAM" id="MobiDB-lite"/>
    </source>
</evidence>
<dbReference type="AlphaFoldDB" id="A0A0B7A7T0"/>
<dbReference type="EMBL" id="HACG01030149">
    <property type="protein sequence ID" value="CEK77014.1"/>
    <property type="molecule type" value="Transcribed_RNA"/>
</dbReference>
<feature type="non-terminal residue" evidence="3">
    <location>
        <position position="1"/>
    </location>
</feature>
<sequence>SGATEISNLRAELEVQTKSAQEKQQIVEKLTTSQKEMANLEKALEESSEKMVLLRKRNENLKKDLQNKLQVSEIPEDYKQKLLQQKTKLIEACEEIKVNLNIIIVKLKDDNDVLMSELEKAQQKLQLSQRRVVSVSSRSLLSPIETSGTDEEDPTSDDSSALQKLDKRRQSLSKELIECQTKEIIEQELNKIEQRYKLAVNALENKHNAEKMRMVESFDQEKKLLIDEQKTKEETLLDKQLSKLLNAFIQEKNELVHKHESEKSYINHHHKKDIETLQTSLQEAESYIEDNVKGRHFVHSLEVQLARCHEDIHNLENQKSDFDAQLWQQKMMLRSDFEEERKNLEEQFLLEFEQQETRHKLELQELFHRGAESLTGKLRDDFLSLVWENIEKEVVLSQSAILNQLQKDRSKMVIAFECEKLQIYEKVGKEKHSLIEKYELQISTLQ</sequence>
<gene>
    <name evidence="3" type="primary">ORF102610</name>
</gene>
<feature type="non-terminal residue" evidence="3">
    <location>
        <position position="446"/>
    </location>
</feature>
<proteinExistence type="predicted"/>
<keyword evidence="1" id="KW-0175">Coiled coil</keyword>
<reference evidence="3" key="1">
    <citation type="submission" date="2014-12" db="EMBL/GenBank/DDBJ databases">
        <title>Insight into the proteome of Arion vulgaris.</title>
        <authorList>
            <person name="Aradska J."/>
            <person name="Bulat T."/>
            <person name="Smidak R."/>
            <person name="Sarate P."/>
            <person name="Gangsoo J."/>
            <person name="Sialana F."/>
            <person name="Bilban M."/>
            <person name="Lubec G."/>
        </authorList>
    </citation>
    <scope>NUCLEOTIDE SEQUENCE</scope>
    <source>
        <tissue evidence="3">Skin</tissue>
    </source>
</reference>
<feature type="region of interest" description="Disordered" evidence="2">
    <location>
        <begin position="143"/>
        <end position="164"/>
    </location>
</feature>
<organism evidence="3">
    <name type="scientific">Arion vulgaris</name>
    <dbReference type="NCBI Taxonomy" id="1028688"/>
    <lineage>
        <taxon>Eukaryota</taxon>
        <taxon>Metazoa</taxon>
        <taxon>Spiralia</taxon>
        <taxon>Lophotrochozoa</taxon>
        <taxon>Mollusca</taxon>
        <taxon>Gastropoda</taxon>
        <taxon>Heterobranchia</taxon>
        <taxon>Euthyneura</taxon>
        <taxon>Panpulmonata</taxon>
        <taxon>Eupulmonata</taxon>
        <taxon>Stylommatophora</taxon>
        <taxon>Helicina</taxon>
        <taxon>Arionoidea</taxon>
        <taxon>Arionidae</taxon>
        <taxon>Arion</taxon>
    </lineage>
</organism>
<protein>
    <submittedName>
        <fullName evidence="3">Uncharacterized protein</fullName>
    </submittedName>
</protein>
<feature type="coiled-coil region" evidence="1">
    <location>
        <begin position="298"/>
        <end position="325"/>
    </location>
</feature>
<feature type="coiled-coil region" evidence="1">
    <location>
        <begin position="23"/>
        <end position="138"/>
    </location>
</feature>